<dbReference type="PATRIC" id="fig|584657.3.peg.364"/>
<gene>
    <name evidence="8" type="ORF">N864_03270</name>
</gene>
<feature type="transmembrane region" description="Helical" evidence="6">
    <location>
        <begin position="127"/>
        <end position="151"/>
    </location>
</feature>
<name>W9GND4_9MICO</name>
<dbReference type="AlphaFoldDB" id="W9GND4"/>
<protein>
    <recommendedName>
        <fullName evidence="7">Type II secretion system protein GspF domain-containing protein</fullName>
    </recommendedName>
</protein>
<evidence type="ECO:0000256" key="3">
    <source>
        <dbReference type="ARBA" id="ARBA00022692"/>
    </source>
</evidence>
<evidence type="ECO:0000256" key="1">
    <source>
        <dbReference type="ARBA" id="ARBA00004651"/>
    </source>
</evidence>
<evidence type="ECO:0000313" key="8">
    <source>
        <dbReference type="EMBL" id="EWT07620.1"/>
    </source>
</evidence>
<dbReference type="EMBL" id="AWQS01000007">
    <property type="protein sequence ID" value="EWT07620.1"/>
    <property type="molecule type" value="Genomic_DNA"/>
</dbReference>
<feature type="transmembrane region" description="Helical" evidence="6">
    <location>
        <begin position="163"/>
        <end position="182"/>
    </location>
</feature>
<evidence type="ECO:0000256" key="6">
    <source>
        <dbReference type="SAM" id="Phobius"/>
    </source>
</evidence>
<comment type="caution">
    <text evidence="8">The sequence shown here is derived from an EMBL/GenBank/DDBJ whole genome shotgun (WGS) entry which is preliminary data.</text>
</comment>
<evidence type="ECO:0000313" key="9">
    <source>
        <dbReference type="Proteomes" id="UP000019494"/>
    </source>
</evidence>
<proteinExistence type="predicted"/>
<sequence length="197" mass="20402">MEVWRRRRRQRAGEPFERAVLALLDGTAAALRAGLPPARALELGGATLPGSSPPGVFEIVAEAVAAGAAGLPVAPVWRQAGLRTQSPVVDAVAAAWGLSETTGCPLAEAVERAAAQLRSALATRRKVRAAVAGPQATVTVLTVLPLTGPLFGLACGVSPQELYGNGIGLLCLGAGLGLMGVGRQWCRRLVRRAEYPR</sequence>
<evidence type="ECO:0000256" key="5">
    <source>
        <dbReference type="ARBA" id="ARBA00023136"/>
    </source>
</evidence>
<evidence type="ECO:0000259" key="7">
    <source>
        <dbReference type="Pfam" id="PF00482"/>
    </source>
</evidence>
<dbReference type="PANTHER" id="PTHR35007">
    <property type="entry name" value="INTEGRAL MEMBRANE PROTEIN-RELATED"/>
    <property type="match status" value="1"/>
</dbReference>
<feature type="domain" description="Type II secretion system protein GspF" evidence="7">
    <location>
        <begin position="28"/>
        <end position="146"/>
    </location>
</feature>
<dbReference type="Proteomes" id="UP000019494">
    <property type="component" value="Unassembled WGS sequence"/>
</dbReference>
<dbReference type="PANTHER" id="PTHR35007:SF4">
    <property type="entry name" value="CONSERVED TRANSMEMBRANE PROTEIN-RELATED"/>
    <property type="match status" value="1"/>
</dbReference>
<organism evidence="8 9">
    <name type="scientific">Intrasporangium chromatireducens Q5-1</name>
    <dbReference type="NCBI Taxonomy" id="584657"/>
    <lineage>
        <taxon>Bacteria</taxon>
        <taxon>Bacillati</taxon>
        <taxon>Actinomycetota</taxon>
        <taxon>Actinomycetes</taxon>
        <taxon>Micrococcales</taxon>
        <taxon>Intrasporangiaceae</taxon>
        <taxon>Intrasporangium</taxon>
    </lineage>
</organism>
<comment type="subcellular location">
    <subcellularLocation>
        <location evidence="1">Cell membrane</location>
        <topology evidence="1">Multi-pass membrane protein</topology>
    </subcellularLocation>
</comment>
<reference evidence="9" key="1">
    <citation type="submission" date="2013-08" db="EMBL/GenBank/DDBJ databases">
        <title>Intrasporangium oryzae NRRL B-24470.</title>
        <authorList>
            <person name="Liu H."/>
            <person name="Wang G."/>
        </authorList>
    </citation>
    <scope>NUCLEOTIDE SEQUENCE [LARGE SCALE GENOMIC DNA]</scope>
    <source>
        <strain evidence="9">Q5-1</strain>
    </source>
</reference>
<keyword evidence="3 6" id="KW-0812">Transmembrane</keyword>
<keyword evidence="5 6" id="KW-0472">Membrane</keyword>
<keyword evidence="9" id="KW-1185">Reference proteome</keyword>
<accession>W9GND4</accession>
<evidence type="ECO:0000256" key="4">
    <source>
        <dbReference type="ARBA" id="ARBA00022989"/>
    </source>
</evidence>
<dbReference type="Pfam" id="PF00482">
    <property type="entry name" value="T2SSF"/>
    <property type="match status" value="1"/>
</dbReference>
<dbReference type="GO" id="GO:0005886">
    <property type="term" value="C:plasma membrane"/>
    <property type="evidence" value="ECO:0007669"/>
    <property type="project" value="UniProtKB-SubCell"/>
</dbReference>
<evidence type="ECO:0000256" key="2">
    <source>
        <dbReference type="ARBA" id="ARBA00022475"/>
    </source>
</evidence>
<keyword evidence="4 6" id="KW-1133">Transmembrane helix</keyword>
<dbReference type="InterPro" id="IPR018076">
    <property type="entry name" value="T2SS_GspF_dom"/>
</dbReference>
<keyword evidence="2" id="KW-1003">Cell membrane</keyword>